<evidence type="ECO:0000313" key="5">
    <source>
        <dbReference type="FlyBase" id="FBgn0050075"/>
    </source>
</evidence>
<dbReference type="InterPro" id="IPR019734">
    <property type="entry name" value="TPR_rpt"/>
</dbReference>
<evidence type="ECO:0000313" key="4">
    <source>
        <dbReference type="EMBL" id="ACR78578.1"/>
    </source>
</evidence>
<dbReference type="SMR" id="A1Z9Q7"/>
<dbReference type="PANTHER" id="PTHR46674:SF1">
    <property type="entry name" value="INACTIVE PEPTIDYL-PROLYL CIS-TRANS ISOMERASE FKBP6"/>
    <property type="match status" value="1"/>
</dbReference>
<reference evidence="3 6" key="9">
    <citation type="journal article" date="2007" name="Science">
        <title>Sequence finishing and mapping of Drosophila melanogaster heterochromatin.</title>
        <authorList>
            <person name="Hoskins R.A."/>
            <person name="Carlson J.W."/>
            <person name="Kennedy C."/>
            <person name="Acevedo D."/>
            <person name="Evans-Holm M."/>
            <person name="Frise E."/>
            <person name="Wan K.H."/>
            <person name="Park S."/>
            <person name="Mendez-Lago M."/>
            <person name="Rossi F."/>
            <person name="Villasante A."/>
            <person name="Dimitri P."/>
            <person name="Karpen G.H."/>
            <person name="Celniker S.E."/>
        </authorList>
    </citation>
    <scope>NUCLEOTIDE SEQUENCE [LARGE SCALE GENOMIC DNA]</scope>
    <source>
        <strain evidence="6">Berkeley</strain>
    </source>
</reference>
<dbReference type="InterPro" id="IPR042282">
    <property type="entry name" value="FKBP6/shu"/>
</dbReference>
<dbReference type="FlyBase" id="FBgn0050075">
    <property type="gene designation" value="CG30075"/>
</dbReference>
<organism evidence="3 6">
    <name type="scientific">Drosophila melanogaster</name>
    <name type="common">Fruit fly</name>
    <dbReference type="NCBI Taxonomy" id="7227"/>
    <lineage>
        <taxon>Eukaryota</taxon>
        <taxon>Metazoa</taxon>
        <taxon>Ecdysozoa</taxon>
        <taxon>Arthropoda</taxon>
        <taxon>Hexapoda</taxon>
        <taxon>Insecta</taxon>
        <taxon>Pterygota</taxon>
        <taxon>Neoptera</taxon>
        <taxon>Endopterygota</taxon>
        <taxon>Diptera</taxon>
        <taxon>Brachycera</taxon>
        <taxon>Muscomorpha</taxon>
        <taxon>Ephydroidea</taxon>
        <taxon>Drosophilidae</taxon>
        <taxon>Drosophila</taxon>
        <taxon>Sophophora</taxon>
    </lineage>
</organism>
<dbReference type="PaxDb" id="7227-FBpp0086683"/>
<evidence type="ECO:0000313" key="6">
    <source>
        <dbReference type="Proteomes" id="UP000000803"/>
    </source>
</evidence>
<dbReference type="SMART" id="SM00028">
    <property type="entry name" value="TPR"/>
    <property type="match status" value="2"/>
</dbReference>
<accession>A1Z9Q7</accession>
<dbReference type="Proteomes" id="UP000000803">
    <property type="component" value="Chromosome 2R"/>
</dbReference>
<dbReference type="VEuPathDB" id="VectorBase:FBgn0050075"/>
<gene>
    <name evidence="3" type="primary">Dmel\CG30075</name>
    <name evidence="4" type="synonym">CG30075-RA</name>
    <name evidence="3 5" type="ORF">CG30075</name>
    <name evidence="3" type="ORF">Dmel_CG30075</name>
</gene>
<evidence type="ECO:0000256" key="1">
    <source>
        <dbReference type="ARBA" id="ARBA00022737"/>
    </source>
</evidence>
<reference evidence="4" key="10">
    <citation type="submission" date="2009-06" db="EMBL/GenBank/DDBJ databases">
        <authorList>
            <person name="Carlson J."/>
            <person name="Booth B."/>
            <person name="Frise E."/>
            <person name="Park S."/>
            <person name="Wan K."/>
            <person name="Yu C."/>
            <person name="Celniker S."/>
        </authorList>
    </citation>
    <scope>NUCLEOTIDE SEQUENCE</scope>
</reference>
<dbReference type="eggNOG" id="KOG0543">
    <property type="taxonomic scope" value="Eukaryota"/>
</dbReference>
<reference evidence="3 6" key="8">
    <citation type="journal article" date="2007" name="Science">
        <title>The Release 5.1 annotation of Drosophila melanogaster heterochromatin.</title>
        <authorList>
            <person name="Smith C.D."/>
            <person name="Shu S."/>
            <person name="Mungall C.J."/>
            <person name="Karpen G.H."/>
        </authorList>
    </citation>
    <scope>NUCLEOTIDE SEQUENCE [LARGE SCALE GENOMIC DNA]</scope>
    <source>
        <strain evidence="6">Berkeley</strain>
    </source>
</reference>
<dbReference type="AGR" id="FB:FBgn0050075"/>
<sequence>MLPNDKKGFKAAKNDKFSTHALLNENDNDQSLSSDEQDDIFFLIYRKAHTLFQAGKLWMRRMRYHDAQRAFEKAITRLKTCKTSSFEQQCRKKDMLIALFESLMICFNKMRQSRCVCYVMKELRLLTINNPSALALCQHGRALSDLGKYHPSRLCYIKALKKRPRDQGIKDKITRISKRITELEDTNQMLSQLSI</sequence>
<reference evidence="3" key="7">
    <citation type="submission" date="2006-08" db="EMBL/GenBank/DDBJ databases">
        <authorList>
            <person name="Celniker S."/>
            <person name="Carlson J."/>
            <person name="Wan K."/>
            <person name="Frise E."/>
            <person name="Hoskins R."/>
            <person name="Park S."/>
            <person name="Svirskas R."/>
            <person name="Rubin G."/>
        </authorList>
    </citation>
    <scope>NUCLEOTIDE SEQUENCE</scope>
</reference>
<dbReference type="SUPFAM" id="SSF48452">
    <property type="entry name" value="TPR-like"/>
    <property type="match status" value="1"/>
</dbReference>
<dbReference type="DNASU" id="246437"/>
<protein>
    <submittedName>
        <fullName evidence="4">IP07182p</fullName>
    </submittedName>
</protein>
<dbReference type="GO" id="GO:0007283">
    <property type="term" value="P:spermatogenesis"/>
    <property type="evidence" value="ECO:0000318"/>
    <property type="project" value="GO_Central"/>
</dbReference>
<dbReference type="OMA" id="FETLMIC"/>
<dbReference type="EMBL" id="BT088768">
    <property type="protein sequence ID" value="ACR78578.1"/>
    <property type="molecule type" value="mRNA"/>
</dbReference>
<dbReference type="RefSeq" id="NP_725390.1">
    <property type="nucleotide sequence ID" value="NM_166054.2"/>
</dbReference>
<name>A1Z9Q7_DROME</name>
<evidence type="ECO:0000313" key="3">
    <source>
        <dbReference type="EMBL" id="AAM71006.1"/>
    </source>
</evidence>
<dbReference type="FunCoup" id="A1Z9Q7">
    <property type="interactions" value="2"/>
</dbReference>
<reference evidence="3 6" key="1">
    <citation type="journal article" date="2000" name="Science">
        <title>The genome sequence of Drosophila melanogaster.</title>
        <authorList>
            <person name="Adams M.D."/>
            <person name="Celniker S.E."/>
            <person name="Holt R.A."/>
            <person name="Evans C.A."/>
            <person name="Gocayne J.D."/>
            <person name="Amanatides P.G."/>
            <person name="Scherer S.E."/>
            <person name="Li P.W."/>
            <person name="Hoskins R.A."/>
            <person name="Galle R.F."/>
            <person name="George R.A."/>
            <person name="Lewis S.E."/>
            <person name="Richards S."/>
            <person name="Ashburner M."/>
            <person name="Henderson S.N."/>
            <person name="Sutton G.G."/>
            <person name="Wortman J.R."/>
            <person name="Yandell M.D."/>
            <person name="Zhang Q."/>
            <person name="Chen L.X."/>
            <person name="Brandon R.C."/>
            <person name="Rogers Y.H."/>
            <person name="Blazej R.G."/>
            <person name="Champe M."/>
            <person name="Pfeiffer B.D."/>
            <person name="Wan K.H."/>
            <person name="Doyle C."/>
            <person name="Baxter E.G."/>
            <person name="Helt G."/>
            <person name="Nelson C.R."/>
            <person name="Gabor G.L."/>
            <person name="Abril J.F."/>
            <person name="Agbayani A."/>
            <person name="An H.J."/>
            <person name="Andrews-Pfannkoch C."/>
            <person name="Baldwin D."/>
            <person name="Ballew R.M."/>
            <person name="Basu A."/>
            <person name="Baxendale J."/>
            <person name="Bayraktaroglu L."/>
            <person name="Beasley E.M."/>
            <person name="Beeson K.Y."/>
            <person name="Benos P.V."/>
            <person name="Berman B.P."/>
            <person name="Bhandari D."/>
            <person name="Bolshakov S."/>
            <person name="Borkova D."/>
            <person name="Botchan M.R."/>
            <person name="Bouck J."/>
            <person name="Brokstein P."/>
            <person name="Brottier P."/>
            <person name="Burtis K.C."/>
            <person name="Busam D.A."/>
            <person name="Butler H."/>
            <person name="Cadieu E."/>
            <person name="Center A."/>
            <person name="Chandra I."/>
            <person name="Cherry J.M."/>
            <person name="Cawley S."/>
            <person name="Dahlke C."/>
            <person name="Davenport L.B."/>
            <person name="Davies P."/>
            <person name="de Pablos B."/>
            <person name="Delcher A."/>
            <person name="Deng Z."/>
            <person name="Mays A.D."/>
            <person name="Dew I."/>
            <person name="Dietz S.M."/>
            <person name="Dodson K."/>
            <person name="Doup L.E."/>
            <person name="Downes M."/>
            <person name="Dugan-Rocha S."/>
            <person name="Dunkov B.C."/>
            <person name="Dunn P."/>
            <person name="Durbin K.J."/>
            <person name="Evangelista C.C."/>
            <person name="Ferraz C."/>
            <person name="Ferriera S."/>
            <person name="Fleischmann W."/>
            <person name="Fosler C."/>
            <person name="Gabrielian A.E."/>
            <person name="Garg N.S."/>
            <person name="Gelbart W.M."/>
            <person name="Glasser K."/>
            <person name="Glodek A."/>
            <person name="Gong F."/>
            <person name="Gorrell J.H."/>
            <person name="Gu Z."/>
            <person name="Guan P."/>
            <person name="Harris M."/>
            <person name="Harris N.L."/>
            <person name="Harvey D."/>
            <person name="Heiman T.J."/>
            <person name="Hernandez J.R."/>
            <person name="Houck J."/>
            <person name="Hostin D."/>
            <person name="Houston K.A."/>
            <person name="Howland T.J."/>
            <person name="Wei M.H."/>
            <person name="Ibegwam C."/>
            <person name="Jalali M."/>
            <person name="Kalush F."/>
            <person name="Karpen G.H."/>
            <person name="Ke Z."/>
            <person name="Kennison J.A."/>
            <person name="Ketchum K.A."/>
            <person name="Kimmel B.E."/>
            <person name="Kodira C.D."/>
            <person name="Kraft C."/>
            <person name="Kravitz S."/>
            <person name="Kulp D."/>
            <person name="Lai Z."/>
            <person name="Lasko P."/>
            <person name="Lei Y."/>
            <person name="Levitsky A.A."/>
            <person name="Li J."/>
            <person name="Li Z."/>
            <person name="Liang Y."/>
            <person name="Lin X."/>
            <person name="Liu X."/>
            <person name="Mattei B."/>
            <person name="McIntosh T.C."/>
            <person name="McLeod M.P."/>
            <person name="McPherson D."/>
            <person name="Merkulov G."/>
            <person name="Milshina N.V."/>
            <person name="Mobarry C."/>
            <person name="Morris J."/>
            <person name="Moshrefi A."/>
            <person name="Mount S.M."/>
            <person name="Moy M."/>
            <person name="Murphy B."/>
            <person name="Murphy L."/>
            <person name="Muzny D.M."/>
            <person name="Nelson D.L."/>
            <person name="Nelson D.R."/>
            <person name="Nelson K.A."/>
            <person name="Nixon K."/>
            <person name="Nusskern D.R."/>
            <person name="Pacleb J.M."/>
            <person name="Palazzolo M."/>
            <person name="Pittman G.S."/>
            <person name="Pan S."/>
            <person name="Pollard J."/>
            <person name="Puri V."/>
            <person name="Reese M.G."/>
            <person name="Reinert K."/>
            <person name="Remington K."/>
            <person name="Saunders R.D."/>
            <person name="Scheeler F."/>
            <person name="Shen H."/>
            <person name="Shue B.C."/>
            <person name="Siden-Kiamos I."/>
            <person name="Simpson M."/>
            <person name="Skupski M.P."/>
            <person name="Smith T."/>
            <person name="Spier E."/>
            <person name="Spradling A.C."/>
            <person name="Stapleton M."/>
            <person name="Strong R."/>
            <person name="Sun E."/>
            <person name="Svirskas R."/>
            <person name="Tector C."/>
            <person name="Turner R."/>
            <person name="Venter E."/>
            <person name="Wang A.H."/>
            <person name="Wang X."/>
            <person name="Wang Z.Y."/>
            <person name="Wassarman D.A."/>
            <person name="Weinstock G.M."/>
            <person name="Weissenbach J."/>
            <person name="Williams S.M."/>
            <person name="WoodageT"/>
            <person name="Worley K.C."/>
            <person name="Wu D."/>
            <person name="Yang S."/>
            <person name="Yao Q.A."/>
            <person name="Ye J."/>
            <person name="Yeh R.F."/>
            <person name="Zaveri J.S."/>
            <person name="Zhan M."/>
            <person name="Zhang G."/>
            <person name="Zhao Q."/>
            <person name="Zheng L."/>
            <person name="Zheng X.H."/>
            <person name="Zhong F.N."/>
            <person name="Zhong W."/>
            <person name="Zhou X."/>
            <person name="Zhu S."/>
            <person name="Zhu X."/>
            <person name="Smith H.O."/>
            <person name="Gibbs R.A."/>
            <person name="Myers E.W."/>
            <person name="Rubin G.M."/>
            <person name="Venter J.C."/>
        </authorList>
    </citation>
    <scope>NUCLEOTIDE SEQUENCE [LARGE SCALE GENOMIC DNA]</scope>
    <source>
        <strain evidence="6">Berkeley</strain>
    </source>
</reference>
<evidence type="ECO:0000256" key="2">
    <source>
        <dbReference type="ARBA" id="ARBA00022803"/>
    </source>
</evidence>
<dbReference type="GO" id="GO:0034587">
    <property type="term" value="P:piRNA processing"/>
    <property type="evidence" value="ECO:0000318"/>
    <property type="project" value="GO_Central"/>
</dbReference>
<dbReference type="GO" id="GO:0005737">
    <property type="term" value="C:cytoplasm"/>
    <property type="evidence" value="ECO:0000318"/>
    <property type="project" value="GO_Central"/>
</dbReference>
<dbReference type="OrthoDB" id="8116123at2759"/>
<reference evidence="3" key="12">
    <citation type="journal article" date="2015" name="G3 (Bethesda)">
        <title>Gene Model Annotations for Drosophila melanogaster: The Rule-Benders.</title>
        <authorList>
            <consortium name="FlyBase Consortium"/>
            <person name="Crosby M.A."/>
            <person name="Gramates L.S."/>
            <person name="Dos Santos G."/>
            <person name="Matthews B.B."/>
            <person name="St Pierre S.E."/>
            <person name="Zhou P."/>
            <person name="Schroeder A.J."/>
            <person name="Falls K."/>
            <person name="Emmert D.B."/>
            <person name="Russo S.M."/>
            <person name="Gelbart W.M."/>
            <person name="null"/>
        </authorList>
    </citation>
    <scope>NUCLEOTIDE SEQUENCE</scope>
</reference>
<reference evidence="3" key="14">
    <citation type="submission" date="2020-04" db="EMBL/GenBank/DDBJ databases">
        <authorList>
            <consortium name="FlyBase"/>
        </authorList>
    </citation>
    <scope>NUCLEOTIDE SEQUENCE</scope>
</reference>
<reference evidence="3 6" key="2">
    <citation type="journal article" date="2002" name="Genome Biol.">
        <title>Finishing a whole-genome shotgun: release 3 of the Drosophila melanogaster euchromatic genome sequence.</title>
        <authorList>
            <person name="Celniker S.E."/>
            <person name="Wheeler D.A."/>
            <person name="Kronmiller B."/>
            <person name="Carlson J.W."/>
            <person name="Halpern A."/>
            <person name="Patel S."/>
            <person name="Adams M."/>
            <person name="Champe M."/>
            <person name="Dugan S.P."/>
            <person name="Frise E."/>
            <person name="Hodgson A."/>
            <person name="George R.A."/>
            <person name="Hoskins R.A."/>
            <person name="Laverty T."/>
            <person name="Muzny D.M."/>
            <person name="Nelson C.R."/>
            <person name="Pacleb J.M."/>
            <person name="Park S."/>
            <person name="Pfeiffer B.D."/>
            <person name="Richards S."/>
            <person name="Sodergren E.J."/>
            <person name="Svirskas R."/>
            <person name="Tabor P.E."/>
            <person name="Wan K."/>
            <person name="Stapleton M."/>
            <person name="Sutton G.G."/>
            <person name="Venter C."/>
            <person name="Weinstock G."/>
            <person name="Scherer S.E."/>
            <person name="Myers E.W."/>
            <person name="Gibbs R.A."/>
            <person name="Rubin G.M."/>
        </authorList>
    </citation>
    <scope>NUCLEOTIDE SEQUENCE [LARGE SCALE GENOMIC DNA]</scope>
    <source>
        <strain evidence="6">Berkeley</strain>
    </source>
</reference>
<proteinExistence type="evidence at transcript level"/>
<dbReference type="EMBL" id="AE013599">
    <property type="protein sequence ID" value="AAM71006.1"/>
    <property type="molecule type" value="Genomic_DNA"/>
</dbReference>
<reference evidence="3" key="11">
    <citation type="journal article" date="2015" name="G3 (Bethesda)">
        <title>Gene Model Annotations for Drosophila melanogaster: Impact of High-Throughput Data.</title>
        <authorList>
            <consortium name="FlyBase Consortium"/>
            <person name="Matthews B.B."/>
            <person name="Dos Santos G."/>
            <person name="Crosby M.A."/>
            <person name="Emmert D.B."/>
            <person name="St Pierre S.E."/>
            <person name="Gramates L.S."/>
            <person name="Zhou P."/>
            <person name="Schroeder A.J."/>
            <person name="Falls K."/>
            <person name="Strelets V."/>
            <person name="Russo S.M."/>
            <person name="Gelbart W.M."/>
            <person name="null"/>
        </authorList>
    </citation>
    <scope>NUCLEOTIDE SEQUENCE</scope>
</reference>
<dbReference type="PANTHER" id="PTHR46674">
    <property type="entry name" value="INACTIVE PEPTIDYL-PROLYL CIS-TRANS ISOMERASE FKBP6"/>
    <property type="match status" value="1"/>
</dbReference>
<dbReference type="KEGG" id="dme:Dmel_CG30075"/>
<dbReference type="Bgee" id="FBgn0050075">
    <property type="expression patterns" value="Expressed in early-mid elongation-stage spermatid (Drosophila) in testis and 17 other cell types or tissues"/>
</dbReference>
<keyword evidence="1" id="KW-0677">Repeat</keyword>
<reference evidence="3" key="13">
    <citation type="journal article" date="2015" name="Genome Res.">
        <title>The Release 6 reference sequence of the Drosophila melanogaster genome.</title>
        <authorList>
            <person name="Hoskins R.A."/>
            <person name="Carlson J.W."/>
            <person name="Wan K.H."/>
            <person name="Park S."/>
            <person name="Mendez I."/>
            <person name="Galle S.E."/>
            <person name="Booth B.W."/>
            <person name="Pfeiffer B.D."/>
            <person name="George R.A."/>
            <person name="Svirskas R."/>
            <person name="Krzywinski M."/>
            <person name="Schein J."/>
            <person name="Accardo M.C."/>
            <person name="Damia E."/>
            <person name="Messina G."/>
            <person name="Mendez-Lago M."/>
            <person name="de Pablos B."/>
            <person name="Demakova O.V."/>
            <person name="Andreyeva E.N."/>
            <person name="Boldyreva L.V."/>
            <person name="Marra M."/>
            <person name="Carvalho A.B."/>
            <person name="Dimitri P."/>
            <person name="Villasante A."/>
            <person name="Zhimulev I.F."/>
            <person name="Rubin G.M."/>
            <person name="Karpen G.H."/>
            <person name="Celniker S.E."/>
        </authorList>
    </citation>
    <scope>NUCLEOTIDE SEQUENCE</scope>
</reference>
<reference evidence="3 6" key="6">
    <citation type="journal article" date="2005" name="PLoS Comput. Biol.">
        <title>Combined evidence annotation of transposable elements in genome sequences.</title>
        <authorList>
            <person name="Quesneville H."/>
            <person name="Bergman C.M."/>
            <person name="Andrieu O."/>
            <person name="Autard D."/>
            <person name="Nouaud D."/>
            <person name="Ashburner M."/>
            <person name="Anxolabehere D."/>
        </authorList>
    </citation>
    <scope>NUCLEOTIDE SEQUENCE [LARGE SCALE GENOMIC DNA]</scope>
    <source>
        <strain evidence="6">Berkeley</strain>
    </source>
</reference>
<dbReference type="STRING" id="7227.FBpp0086683"/>
<reference evidence="3 6" key="4">
    <citation type="journal article" date="2002" name="Genome Biol.">
        <title>The transposable elements of the Drosophila melanogaster euchromatin: a genomics perspective.</title>
        <authorList>
            <person name="Kaminker J.S."/>
            <person name="Bergman C.M."/>
            <person name="Kronmiller B."/>
            <person name="Carlson J."/>
            <person name="Svirskas R."/>
            <person name="Patel S."/>
            <person name="Frise E."/>
            <person name="Wheeler D.A."/>
            <person name="Lewis S.E."/>
            <person name="Rubin G.M."/>
            <person name="Ashburner M."/>
            <person name="Celniker S.E."/>
        </authorList>
    </citation>
    <scope>NUCLEOTIDE SEQUENCE [LARGE SCALE GENOMIC DNA]</scope>
    <source>
        <strain evidence="6">Berkeley</strain>
    </source>
</reference>
<dbReference type="GO" id="GO:0051879">
    <property type="term" value="F:Hsp90 protein binding"/>
    <property type="evidence" value="ECO:0000318"/>
    <property type="project" value="GO_Central"/>
</dbReference>
<dbReference type="Gene3D" id="1.25.40.10">
    <property type="entry name" value="Tetratricopeptide repeat domain"/>
    <property type="match status" value="1"/>
</dbReference>
<dbReference type="GeneID" id="246437"/>
<dbReference type="UCSC" id="CG30075-RA">
    <property type="organism name" value="d. melanogaster"/>
</dbReference>
<keyword evidence="2" id="KW-0802">TPR repeat</keyword>
<keyword evidence="6" id="KW-1185">Reference proteome</keyword>
<reference evidence="3 6" key="5">
    <citation type="journal article" date="2002" name="Genome Biol.">
        <title>Heterochromatic sequences in a Drosophila whole-genome shotgun assembly.</title>
        <authorList>
            <person name="Hoskins R.A."/>
            <person name="Smith C.D."/>
            <person name="Carlson J.W."/>
            <person name="Carvalho A.B."/>
            <person name="Halpern A."/>
            <person name="Kaminker J.S."/>
            <person name="Kennedy C."/>
            <person name="Mungall C.J."/>
            <person name="Sullivan B.A."/>
            <person name="Sutton G.G."/>
            <person name="Yasuhara J.C."/>
            <person name="Wakimoto B.T."/>
            <person name="Myers E.W."/>
            <person name="Celniker S.E."/>
            <person name="Rubin G.M."/>
            <person name="Karpen G.H."/>
        </authorList>
    </citation>
    <scope>NUCLEOTIDE SEQUENCE [LARGE SCALE GENOMIC DNA]</scope>
    <source>
        <strain evidence="6">Berkeley</strain>
    </source>
</reference>
<dbReference type="InterPro" id="IPR011990">
    <property type="entry name" value="TPR-like_helical_dom_sf"/>
</dbReference>
<dbReference type="HOGENOM" id="CLU_1422904_0_0_1"/>
<dbReference type="AlphaFoldDB" id="A1Z9Q7"/>
<dbReference type="InParanoid" id="A1Z9Q7"/>
<dbReference type="BioGRID-ORCS" id="246437">
    <property type="hits" value="0 hits in 1 CRISPR screen"/>
</dbReference>
<reference evidence="3 6" key="3">
    <citation type="journal article" date="2002" name="Genome Biol.">
        <title>Annotation of the Drosophila melanogaster euchromatic genome: a systematic review.</title>
        <authorList>
            <person name="Misra S."/>
            <person name="Crosby M.A."/>
            <person name="Mungall C.J."/>
            <person name="Matthews B.B."/>
            <person name="Campbell K.S."/>
            <person name="Hradecky P."/>
            <person name="Huang Y."/>
            <person name="Kaminker J.S."/>
            <person name="Millburn G.H."/>
            <person name="Prochnik S.E."/>
            <person name="Smith C.D."/>
            <person name="Tupy J.L."/>
            <person name="Whitfied E.J."/>
            <person name="Bayraktaroglu L."/>
            <person name="Berman B.P."/>
            <person name="Bettencourt B.R."/>
            <person name="Celniker S.E."/>
            <person name="de Grey A.D."/>
            <person name="Drysdale R.A."/>
            <person name="Harris N.L."/>
            <person name="Richter J."/>
            <person name="Russo S."/>
            <person name="Schroeder A.J."/>
            <person name="Shu S.Q."/>
            <person name="Stapleton M."/>
            <person name="Yamada C."/>
            <person name="Ashburner M."/>
            <person name="Gelbart W.M."/>
            <person name="Rubin G.M."/>
            <person name="Lewis S.E."/>
        </authorList>
    </citation>
    <scope>GENOME REANNOTATION</scope>
    <source>
        <strain evidence="6">Berkeley</strain>
    </source>
</reference>
<reference evidence="3" key="15">
    <citation type="submission" date="2020-05" db="EMBL/GenBank/DDBJ databases">
        <title>Drosophila melanogaster release 4 sequence.</title>
        <authorList>
            <consortium name="Berkeley Drosophila Genome Project"/>
            <person name="Celniker S."/>
            <person name="Carlson J."/>
            <person name="Wan K."/>
            <person name="Pfeiffer B."/>
            <person name="Frise E."/>
            <person name="George R."/>
            <person name="Hoskins R."/>
            <person name="Stapleton M."/>
            <person name="Pacleb J."/>
            <person name="Park S."/>
            <person name="Svirskas R."/>
            <person name="Smith E."/>
            <person name="Yu C."/>
            <person name="Rubin G."/>
        </authorList>
    </citation>
    <scope>NUCLEOTIDE SEQUENCE</scope>
</reference>